<feature type="domain" description="HTH cro/C1-type" evidence="1">
    <location>
        <begin position="15"/>
        <end position="69"/>
    </location>
</feature>
<accession>A0ABN5FME6</accession>
<dbReference type="SUPFAM" id="SSF47413">
    <property type="entry name" value="lambda repressor-like DNA-binding domains"/>
    <property type="match status" value="1"/>
</dbReference>
<dbReference type="InterPro" id="IPR010982">
    <property type="entry name" value="Lambda_DNA-bd_dom_sf"/>
</dbReference>
<dbReference type="Pfam" id="PF01381">
    <property type="entry name" value="HTH_3"/>
    <property type="match status" value="1"/>
</dbReference>
<name>A0ABN5FME6_9PROT</name>
<evidence type="ECO:0000259" key="1">
    <source>
        <dbReference type="PROSITE" id="PS50943"/>
    </source>
</evidence>
<dbReference type="EMBL" id="CP024200">
    <property type="protein sequence ID" value="AUG55906.1"/>
    <property type="molecule type" value="Genomic_DNA"/>
</dbReference>
<protein>
    <submittedName>
        <fullName evidence="2">Transcriptional regulator</fullName>
    </submittedName>
</protein>
<organism evidence="2 3">
    <name type="scientific">Thalassospira marina</name>
    <dbReference type="NCBI Taxonomy" id="2048283"/>
    <lineage>
        <taxon>Bacteria</taxon>
        <taxon>Pseudomonadati</taxon>
        <taxon>Pseudomonadota</taxon>
        <taxon>Alphaproteobacteria</taxon>
        <taxon>Rhodospirillales</taxon>
        <taxon>Thalassospiraceae</taxon>
        <taxon>Thalassospira</taxon>
    </lineage>
</organism>
<dbReference type="SMART" id="SM00530">
    <property type="entry name" value="HTH_XRE"/>
    <property type="match status" value="1"/>
</dbReference>
<evidence type="ECO:0000313" key="2">
    <source>
        <dbReference type="EMBL" id="AUG55906.1"/>
    </source>
</evidence>
<dbReference type="Proteomes" id="UP000233458">
    <property type="component" value="Plasmid pCSC3H3"/>
</dbReference>
<keyword evidence="2" id="KW-0614">Plasmid</keyword>
<gene>
    <name evidence="2" type="ORF">CSC3H3_24140</name>
</gene>
<proteinExistence type="predicted"/>
<geneLocation type="plasmid" evidence="3">
    <name>pcsc3h3</name>
</geneLocation>
<dbReference type="InterPro" id="IPR001387">
    <property type="entry name" value="Cro/C1-type_HTH"/>
</dbReference>
<dbReference type="PROSITE" id="PS50943">
    <property type="entry name" value="HTH_CROC1"/>
    <property type="match status" value="1"/>
</dbReference>
<dbReference type="Gene3D" id="1.10.260.40">
    <property type="entry name" value="lambda repressor-like DNA-binding domains"/>
    <property type="match status" value="1"/>
</dbReference>
<sequence length="78" mass="8745">MSHWQAEYLALHTRLRQIRRQKGLTQTDAGQCIGVSERTYRDFEAGRIDLSAAHLFRLAHALGFQIVISNGVNANGAH</sequence>
<reference evidence="2 3" key="1">
    <citation type="submission" date="2017-10" db="EMBL/GenBank/DDBJ databases">
        <title>Biodiversity and function of Thalassospira species in the particle-attached aromatic-hydrocarbon-degrading consortia from the surface seawater of the China South Sea.</title>
        <authorList>
            <person name="Dong C."/>
            <person name="Liu R."/>
            <person name="Shao Z."/>
        </authorList>
    </citation>
    <scope>NUCLEOTIDE SEQUENCE [LARGE SCALE GENOMIC DNA]</scope>
    <source>
        <strain evidence="2 3">CSC3H3</strain>
        <plasmid evidence="3">pcsc3h3</plasmid>
    </source>
</reference>
<dbReference type="CDD" id="cd00093">
    <property type="entry name" value="HTH_XRE"/>
    <property type="match status" value="1"/>
</dbReference>
<evidence type="ECO:0000313" key="3">
    <source>
        <dbReference type="Proteomes" id="UP000233458"/>
    </source>
</evidence>
<keyword evidence="3" id="KW-1185">Reference proteome</keyword>
<dbReference type="RefSeq" id="WP_101286847.1">
    <property type="nucleotide sequence ID" value="NZ_CP024200.1"/>
</dbReference>